<dbReference type="Pfam" id="PF00106">
    <property type="entry name" value="adh_short"/>
    <property type="match status" value="1"/>
</dbReference>
<dbReference type="SUPFAM" id="SSF51735">
    <property type="entry name" value="NAD(P)-binding Rossmann-fold domains"/>
    <property type="match status" value="1"/>
</dbReference>
<evidence type="ECO:0000313" key="4">
    <source>
        <dbReference type="Proteomes" id="UP000803884"/>
    </source>
</evidence>
<gene>
    <name evidence="3" type="ORF">WHR41_01980</name>
</gene>
<comment type="caution">
    <text evidence="3">The sequence shown here is derived from an EMBL/GenBank/DDBJ whole genome shotgun (WGS) entry which is preliminary data.</text>
</comment>
<dbReference type="RefSeq" id="XP_069232508.1">
    <property type="nucleotide sequence ID" value="XM_069370586.1"/>
</dbReference>
<evidence type="ECO:0000256" key="1">
    <source>
        <dbReference type="ARBA" id="ARBA00006484"/>
    </source>
</evidence>
<comment type="similarity">
    <text evidence="1">Belongs to the short-chain dehydrogenases/reductases (SDR) family.</text>
</comment>
<dbReference type="PANTHER" id="PTHR24320:SF152">
    <property type="entry name" value="SHORT-CHAIN DEHYDROGENASE_REDUCTASE FAMILY PROTEIN"/>
    <property type="match status" value="1"/>
</dbReference>
<evidence type="ECO:0000256" key="2">
    <source>
        <dbReference type="ARBA" id="ARBA00023002"/>
    </source>
</evidence>
<sequence length="347" mass="37151">MSTLISHALKSIRLARDSLVSVFYLMVAGLLPALKIEIADLTGKTAIVTGANSGIGYSLALSLAKRDATVYLACRSTSKAEQAAAQIIEACGESSSKRVRVFSLDTSSLDSVRAFAAAWGSQPIDILIHNAGIASTSADNRTTAEGLGTIYATNFLGSFLLTSLLEPNLSLNARVILTSSTGQYSAAPRRLFTMPRLAPAPSKRDGSKSQPSDSALYADTKFMQVAFASLLQQRFDAAPNNRRLAHAFTPGYTFTPIFEKTTSLPGIVDPLYLVLKACTALSLPVEQGAATGLWLATTEDPEVIGNGSGGRYWDRCVRRSTAVDALPEGVLERMWHLWEVDAGAKWL</sequence>
<keyword evidence="4" id="KW-1185">Reference proteome</keyword>
<dbReference type="EMBL" id="JAAQHG020000005">
    <property type="protein sequence ID" value="KAL1589403.1"/>
    <property type="molecule type" value="Genomic_DNA"/>
</dbReference>
<dbReference type="InterPro" id="IPR036291">
    <property type="entry name" value="NAD(P)-bd_dom_sf"/>
</dbReference>
<organism evidence="3 4">
    <name type="scientific">Cladosporium halotolerans</name>
    <dbReference type="NCBI Taxonomy" id="1052096"/>
    <lineage>
        <taxon>Eukaryota</taxon>
        <taxon>Fungi</taxon>
        <taxon>Dikarya</taxon>
        <taxon>Ascomycota</taxon>
        <taxon>Pezizomycotina</taxon>
        <taxon>Dothideomycetes</taxon>
        <taxon>Dothideomycetidae</taxon>
        <taxon>Cladosporiales</taxon>
        <taxon>Cladosporiaceae</taxon>
        <taxon>Cladosporium</taxon>
    </lineage>
</organism>
<dbReference type="PANTHER" id="PTHR24320">
    <property type="entry name" value="RETINOL DEHYDROGENASE"/>
    <property type="match status" value="1"/>
</dbReference>
<dbReference type="GeneID" id="96003424"/>
<protein>
    <recommendedName>
        <fullName evidence="5">NAD(P)-binding protein</fullName>
    </recommendedName>
</protein>
<dbReference type="Proteomes" id="UP000803884">
    <property type="component" value="Unassembled WGS sequence"/>
</dbReference>
<dbReference type="InterPro" id="IPR002347">
    <property type="entry name" value="SDR_fam"/>
</dbReference>
<evidence type="ECO:0000313" key="3">
    <source>
        <dbReference type="EMBL" id="KAL1589403.1"/>
    </source>
</evidence>
<dbReference type="GO" id="GO:0016491">
    <property type="term" value="F:oxidoreductase activity"/>
    <property type="evidence" value="ECO:0007669"/>
    <property type="project" value="UniProtKB-KW"/>
</dbReference>
<reference evidence="3 4" key="1">
    <citation type="journal article" date="2020" name="Microbiol. Resour. Announc.">
        <title>Draft Genome Sequence of a Cladosporium Species Isolated from the Mesophotic Ascidian Didemnum maculosum.</title>
        <authorList>
            <person name="Gioti A."/>
            <person name="Siaperas R."/>
            <person name="Nikolaivits E."/>
            <person name="Le Goff G."/>
            <person name="Ouazzani J."/>
            <person name="Kotoulas G."/>
            <person name="Topakas E."/>
        </authorList>
    </citation>
    <scope>NUCLEOTIDE SEQUENCE [LARGE SCALE GENOMIC DNA]</scope>
    <source>
        <strain evidence="3 4">TM138-S3</strain>
    </source>
</reference>
<proteinExistence type="inferred from homology"/>
<keyword evidence="2" id="KW-0560">Oxidoreductase</keyword>
<dbReference type="Gene3D" id="3.40.50.720">
    <property type="entry name" value="NAD(P)-binding Rossmann-like Domain"/>
    <property type="match status" value="1"/>
</dbReference>
<name>A0AB34KWG7_9PEZI</name>
<dbReference type="PRINTS" id="PR00081">
    <property type="entry name" value="GDHRDH"/>
</dbReference>
<dbReference type="AlphaFoldDB" id="A0AB34KWG7"/>
<evidence type="ECO:0008006" key="5">
    <source>
        <dbReference type="Google" id="ProtNLM"/>
    </source>
</evidence>
<accession>A0AB34KWG7</accession>